<reference evidence="1 2" key="1">
    <citation type="submission" date="2017-08" db="EMBL/GenBank/DDBJ databases">
        <title>Infants hospitalized years apart are colonized by the same room-sourced microbial strains.</title>
        <authorList>
            <person name="Brooks B."/>
            <person name="Olm M.R."/>
            <person name="Firek B.A."/>
            <person name="Baker R."/>
            <person name="Thomas B.C."/>
            <person name="Morowitz M.J."/>
            <person name="Banfield J.F."/>
        </authorList>
    </citation>
    <scope>NUCLEOTIDE SEQUENCE [LARGE SCALE GENOMIC DNA]</scope>
    <source>
        <strain evidence="1">S2_006_000_R2_64</strain>
    </source>
</reference>
<evidence type="ECO:0000313" key="2">
    <source>
        <dbReference type="Proteomes" id="UP000249739"/>
    </source>
</evidence>
<dbReference type="EMBL" id="QFOT01000057">
    <property type="protein sequence ID" value="PZP55644.1"/>
    <property type="molecule type" value="Genomic_DNA"/>
</dbReference>
<dbReference type="AlphaFoldDB" id="A0A2W5FMP0"/>
<protein>
    <submittedName>
        <fullName evidence="1">Uncharacterized protein</fullName>
    </submittedName>
</protein>
<evidence type="ECO:0000313" key="1">
    <source>
        <dbReference type="EMBL" id="PZP55644.1"/>
    </source>
</evidence>
<accession>A0A2W5FMP0</accession>
<comment type="caution">
    <text evidence="1">The sequence shown here is derived from an EMBL/GenBank/DDBJ whole genome shotgun (WGS) entry which is preliminary data.</text>
</comment>
<organism evidence="1 2">
    <name type="scientific">Micavibrio aeruginosavorus</name>
    <dbReference type="NCBI Taxonomy" id="349221"/>
    <lineage>
        <taxon>Bacteria</taxon>
        <taxon>Pseudomonadati</taxon>
        <taxon>Bdellovibrionota</taxon>
        <taxon>Bdellovibrionia</taxon>
        <taxon>Bdellovibrionales</taxon>
        <taxon>Pseudobdellovibrionaceae</taxon>
        <taxon>Micavibrio</taxon>
    </lineage>
</organism>
<gene>
    <name evidence="1" type="ORF">DI586_06160</name>
</gene>
<sequence length="112" mass="11930">MALKPELFKAILAMDAYNRGYDAGIDLPNSIGSKIGNASVIRTRGEDDAEAIGFYAIAYQLAGGEKVISIRGTDNKDVLSKDIFKTDVWNGWGVALGSPEGKQAGMVRSGFS</sequence>
<dbReference type="Proteomes" id="UP000249739">
    <property type="component" value="Unassembled WGS sequence"/>
</dbReference>
<name>A0A2W5FMP0_9BACT</name>
<proteinExistence type="predicted"/>